<evidence type="ECO:0000256" key="3">
    <source>
        <dbReference type="ARBA" id="ARBA00022475"/>
    </source>
</evidence>
<keyword evidence="6 7" id="KW-0472">Membrane</keyword>
<evidence type="ECO:0000256" key="4">
    <source>
        <dbReference type="ARBA" id="ARBA00022692"/>
    </source>
</evidence>
<reference evidence="10" key="1">
    <citation type="journal article" date="2019" name="Int. J. Syst. Evol. Microbiol.">
        <title>The Global Catalogue of Microorganisms (GCM) 10K type strain sequencing project: providing services to taxonomists for standard genome sequencing and annotation.</title>
        <authorList>
            <consortium name="The Broad Institute Genomics Platform"/>
            <consortium name="The Broad Institute Genome Sequencing Center for Infectious Disease"/>
            <person name="Wu L."/>
            <person name="Ma J."/>
        </authorList>
    </citation>
    <scope>NUCLEOTIDE SEQUENCE [LARGE SCALE GENOMIC DNA]</scope>
    <source>
        <strain evidence="10">JCM 17316</strain>
    </source>
</reference>
<evidence type="ECO:0000256" key="2">
    <source>
        <dbReference type="ARBA" id="ARBA00010792"/>
    </source>
</evidence>
<dbReference type="PANTHER" id="PTHR30353:SF0">
    <property type="entry name" value="TRANSMEMBRANE PROTEIN"/>
    <property type="match status" value="1"/>
</dbReference>
<protein>
    <recommendedName>
        <fullName evidence="8">VTT domain-containing protein</fullName>
    </recommendedName>
</protein>
<feature type="transmembrane region" description="Helical" evidence="7">
    <location>
        <begin position="204"/>
        <end position="222"/>
    </location>
</feature>
<gene>
    <name evidence="9" type="ORF">GCM10022416_34490</name>
</gene>
<comment type="similarity">
    <text evidence="2 7">Belongs to the DedA family.</text>
</comment>
<comment type="caution">
    <text evidence="9">The sequence shown here is derived from an EMBL/GenBank/DDBJ whole genome shotgun (WGS) entry which is preliminary data.</text>
</comment>
<organism evidence="9 10">
    <name type="scientific">Actinomadura keratinilytica</name>
    <dbReference type="NCBI Taxonomy" id="547461"/>
    <lineage>
        <taxon>Bacteria</taxon>
        <taxon>Bacillati</taxon>
        <taxon>Actinomycetota</taxon>
        <taxon>Actinomycetes</taxon>
        <taxon>Streptosporangiales</taxon>
        <taxon>Thermomonosporaceae</taxon>
        <taxon>Actinomadura</taxon>
    </lineage>
</organism>
<evidence type="ECO:0000256" key="7">
    <source>
        <dbReference type="RuleBase" id="RU367016"/>
    </source>
</evidence>
<keyword evidence="10" id="KW-1185">Reference proteome</keyword>
<evidence type="ECO:0000256" key="6">
    <source>
        <dbReference type="ARBA" id="ARBA00023136"/>
    </source>
</evidence>
<evidence type="ECO:0000256" key="1">
    <source>
        <dbReference type="ARBA" id="ARBA00004651"/>
    </source>
</evidence>
<keyword evidence="3 7" id="KW-1003">Cell membrane</keyword>
<evidence type="ECO:0000313" key="9">
    <source>
        <dbReference type="EMBL" id="GAA4144098.1"/>
    </source>
</evidence>
<name>A0ABP7YZ80_9ACTN</name>
<dbReference type="PANTHER" id="PTHR30353">
    <property type="entry name" value="INNER MEMBRANE PROTEIN DEDA-RELATED"/>
    <property type="match status" value="1"/>
</dbReference>
<sequence>MWALTKVGVGGGRSFDAAGGGRFLASGGMDAVTDLVGQVLHAAVASPWFYVALFAVAVIDGFFPAVPSESLVITGGVYAASGEPDVVAVVVLAALGAFTGDHVSYLVGRLWGGRLVARAPAGSRRGRALGWARGVLDERGGLFLVVARYVPGGRTAVTVAMGSVGYPVRSFALFAGLAAVGWAVYGAVLGYVGGVAFGEDPVRGVAMGLGLAVAVTLVVEAVRFVRRRRGGRVAFAEPSAPVEVRAGVGAVDLEGAAGCRTAGNKDPVT</sequence>
<dbReference type="Proteomes" id="UP001500266">
    <property type="component" value="Unassembled WGS sequence"/>
</dbReference>
<dbReference type="EMBL" id="BAABDO010000049">
    <property type="protein sequence ID" value="GAA4144098.1"/>
    <property type="molecule type" value="Genomic_DNA"/>
</dbReference>
<dbReference type="InterPro" id="IPR032818">
    <property type="entry name" value="DedA-like"/>
</dbReference>
<proteinExistence type="inferred from homology"/>
<feature type="transmembrane region" description="Helical" evidence="7">
    <location>
        <begin position="48"/>
        <end position="66"/>
    </location>
</feature>
<dbReference type="Pfam" id="PF09335">
    <property type="entry name" value="VTT_dom"/>
    <property type="match status" value="1"/>
</dbReference>
<evidence type="ECO:0000256" key="5">
    <source>
        <dbReference type="ARBA" id="ARBA00022989"/>
    </source>
</evidence>
<accession>A0ABP7YZ80</accession>
<feature type="transmembrane region" description="Helical" evidence="7">
    <location>
        <begin position="86"/>
        <end position="108"/>
    </location>
</feature>
<evidence type="ECO:0000313" key="10">
    <source>
        <dbReference type="Proteomes" id="UP001500266"/>
    </source>
</evidence>
<evidence type="ECO:0000259" key="8">
    <source>
        <dbReference type="Pfam" id="PF09335"/>
    </source>
</evidence>
<keyword evidence="4 7" id="KW-0812">Transmembrane</keyword>
<comment type="subcellular location">
    <subcellularLocation>
        <location evidence="1 7">Cell membrane</location>
        <topology evidence="1 7">Multi-pass membrane protein</topology>
    </subcellularLocation>
</comment>
<feature type="domain" description="VTT" evidence="8">
    <location>
        <begin position="66"/>
        <end position="191"/>
    </location>
</feature>
<dbReference type="InterPro" id="IPR032816">
    <property type="entry name" value="VTT_dom"/>
</dbReference>
<keyword evidence="5 7" id="KW-1133">Transmembrane helix</keyword>
<feature type="transmembrane region" description="Helical" evidence="7">
    <location>
        <begin position="171"/>
        <end position="192"/>
    </location>
</feature>